<organism evidence="1 2">
    <name type="scientific">Rosistilla carotiformis</name>
    <dbReference type="NCBI Taxonomy" id="2528017"/>
    <lineage>
        <taxon>Bacteria</taxon>
        <taxon>Pseudomonadati</taxon>
        <taxon>Planctomycetota</taxon>
        <taxon>Planctomycetia</taxon>
        <taxon>Pirellulales</taxon>
        <taxon>Pirellulaceae</taxon>
        <taxon>Rosistilla</taxon>
    </lineage>
</organism>
<dbReference type="AlphaFoldDB" id="A0A518JVZ3"/>
<reference evidence="1 2" key="1">
    <citation type="submission" date="2019-02" db="EMBL/GenBank/DDBJ databases">
        <title>Deep-cultivation of Planctomycetes and their phenomic and genomic characterization uncovers novel biology.</title>
        <authorList>
            <person name="Wiegand S."/>
            <person name="Jogler M."/>
            <person name="Boedeker C."/>
            <person name="Pinto D."/>
            <person name="Vollmers J."/>
            <person name="Rivas-Marin E."/>
            <person name="Kohn T."/>
            <person name="Peeters S.H."/>
            <person name="Heuer A."/>
            <person name="Rast P."/>
            <person name="Oberbeckmann S."/>
            <person name="Bunk B."/>
            <person name="Jeske O."/>
            <person name="Meyerdierks A."/>
            <person name="Storesund J.E."/>
            <person name="Kallscheuer N."/>
            <person name="Luecker S."/>
            <person name="Lage O.M."/>
            <person name="Pohl T."/>
            <person name="Merkel B.J."/>
            <person name="Hornburger P."/>
            <person name="Mueller R.-W."/>
            <person name="Bruemmer F."/>
            <person name="Labrenz M."/>
            <person name="Spormann A.M."/>
            <person name="Op den Camp H."/>
            <person name="Overmann J."/>
            <person name="Amann R."/>
            <person name="Jetten M.S.M."/>
            <person name="Mascher T."/>
            <person name="Medema M.H."/>
            <person name="Devos D.P."/>
            <person name="Kaster A.-K."/>
            <person name="Ovreas L."/>
            <person name="Rohde M."/>
            <person name="Galperin M.Y."/>
            <person name="Jogler C."/>
        </authorList>
    </citation>
    <scope>NUCLEOTIDE SEQUENCE [LARGE SCALE GENOMIC DNA]</scope>
    <source>
        <strain evidence="1 2">Poly24</strain>
    </source>
</reference>
<protein>
    <submittedName>
        <fullName evidence="1">Uncharacterized protein</fullName>
    </submittedName>
</protein>
<keyword evidence="2" id="KW-1185">Reference proteome</keyword>
<name>A0A518JVZ3_9BACT</name>
<accession>A0A518JVZ3</accession>
<sequence length="90" mass="10115">MQAIPFTHTLPITQSTSRGFLTAPHLGWYVSSSLTGHQDVHANSPVRATFDQRSTALFTGRLHMMAGDETQTRRMHRHLQCSHGTLLCDR</sequence>
<dbReference type="EMBL" id="CP036348">
    <property type="protein sequence ID" value="QDV69707.1"/>
    <property type="molecule type" value="Genomic_DNA"/>
</dbReference>
<evidence type="ECO:0000313" key="1">
    <source>
        <dbReference type="EMBL" id="QDV69707.1"/>
    </source>
</evidence>
<gene>
    <name evidence="1" type="ORF">Poly24_34240</name>
</gene>
<evidence type="ECO:0000313" key="2">
    <source>
        <dbReference type="Proteomes" id="UP000315082"/>
    </source>
</evidence>
<dbReference type="Proteomes" id="UP000315082">
    <property type="component" value="Chromosome"/>
</dbReference>
<dbReference type="KEGG" id="rcf:Poly24_34240"/>
<proteinExistence type="predicted"/>